<gene>
    <name evidence="1" type="ORF">ADIS_3242</name>
</gene>
<accession>R7ZQ35</accession>
<evidence type="ECO:0000313" key="2">
    <source>
        <dbReference type="Proteomes" id="UP000013909"/>
    </source>
</evidence>
<evidence type="ECO:0000313" key="1">
    <source>
        <dbReference type="EMBL" id="EON76114.1"/>
    </source>
</evidence>
<protein>
    <submittedName>
        <fullName evidence="1">Uncharacterized protein</fullName>
    </submittedName>
</protein>
<dbReference type="EMBL" id="AQHR01000088">
    <property type="protein sequence ID" value="EON76114.1"/>
    <property type="molecule type" value="Genomic_DNA"/>
</dbReference>
<sequence length="51" mass="5851">MTQTSFTHLENSLSTDLTDAGLDKFTWLLTWSAPHAFNRITTQEKNKILII</sequence>
<comment type="caution">
    <text evidence="1">The sequence shown here is derived from an EMBL/GenBank/DDBJ whole genome shotgun (WGS) entry which is preliminary data.</text>
</comment>
<name>R7ZQ35_9BACT</name>
<reference evidence="1 2" key="1">
    <citation type="submission" date="2013-02" db="EMBL/GenBank/DDBJ databases">
        <title>A novel strain isolated from Lonar lake, Maharashtra, India.</title>
        <authorList>
            <person name="Singh A."/>
        </authorList>
    </citation>
    <scope>NUCLEOTIDE SEQUENCE [LARGE SCALE GENOMIC DNA]</scope>
    <source>
        <strain evidence="1 2">AK24</strain>
    </source>
</reference>
<proteinExistence type="predicted"/>
<keyword evidence="2" id="KW-1185">Reference proteome</keyword>
<organism evidence="1 2">
    <name type="scientific">Lunatimonas lonarensis</name>
    <dbReference type="NCBI Taxonomy" id="1232681"/>
    <lineage>
        <taxon>Bacteria</taxon>
        <taxon>Pseudomonadati</taxon>
        <taxon>Bacteroidota</taxon>
        <taxon>Cytophagia</taxon>
        <taxon>Cytophagales</taxon>
        <taxon>Cyclobacteriaceae</taxon>
    </lineage>
</organism>
<dbReference type="AlphaFoldDB" id="R7ZQ35"/>
<dbReference type="Proteomes" id="UP000013909">
    <property type="component" value="Unassembled WGS sequence"/>
</dbReference>